<accession>L5M1I0</accession>
<keyword evidence="3" id="KW-1185">Reference proteome</keyword>
<dbReference type="AlphaFoldDB" id="L5M1I0"/>
<feature type="compositionally biased region" description="Polar residues" evidence="1">
    <location>
        <begin position="33"/>
        <end position="53"/>
    </location>
</feature>
<gene>
    <name evidence="2" type="ORF">MDA_GLEAN10022893</name>
</gene>
<evidence type="ECO:0000256" key="1">
    <source>
        <dbReference type="SAM" id="MobiDB-lite"/>
    </source>
</evidence>
<feature type="region of interest" description="Disordered" evidence="1">
    <location>
        <begin position="33"/>
        <end position="71"/>
    </location>
</feature>
<reference evidence="3" key="1">
    <citation type="journal article" date="2013" name="Science">
        <title>Comparative analysis of bat genomes provides insight into the evolution of flight and immunity.</title>
        <authorList>
            <person name="Zhang G."/>
            <person name="Cowled C."/>
            <person name="Shi Z."/>
            <person name="Huang Z."/>
            <person name="Bishop-Lilly K.A."/>
            <person name="Fang X."/>
            <person name="Wynne J.W."/>
            <person name="Xiong Z."/>
            <person name="Baker M.L."/>
            <person name="Zhao W."/>
            <person name="Tachedjian M."/>
            <person name="Zhu Y."/>
            <person name="Zhou P."/>
            <person name="Jiang X."/>
            <person name="Ng J."/>
            <person name="Yang L."/>
            <person name="Wu L."/>
            <person name="Xiao J."/>
            <person name="Feng Y."/>
            <person name="Chen Y."/>
            <person name="Sun X."/>
            <person name="Zhang Y."/>
            <person name="Marsh G.A."/>
            <person name="Crameri G."/>
            <person name="Broder C.C."/>
            <person name="Frey K.G."/>
            <person name="Wang L.F."/>
            <person name="Wang J."/>
        </authorList>
    </citation>
    <scope>NUCLEOTIDE SEQUENCE [LARGE SCALE GENOMIC DNA]</scope>
</reference>
<name>L5M1I0_MYODS</name>
<evidence type="ECO:0000313" key="2">
    <source>
        <dbReference type="EMBL" id="ELK32182.1"/>
    </source>
</evidence>
<dbReference type="Proteomes" id="UP000010556">
    <property type="component" value="Unassembled WGS sequence"/>
</dbReference>
<proteinExistence type="predicted"/>
<evidence type="ECO:0000313" key="3">
    <source>
        <dbReference type="Proteomes" id="UP000010556"/>
    </source>
</evidence>
<organism evidence="2 3">
    <name type="scientific">Myotis davidii</name>
    <name type="common">David's myotis</name>
    <dbReference type="NCBI Taxonomy" id="225400"/>
    <lineage>
        <taxon>Eukaryota</taxon>
        <taxon>Metazoa</taxon>
        <taxon>Chordata</taxon>
        <taxon>Craniata</taxon>
        <taxon>Vertebrata</taxon>
        <taxon>Euteleostomi</taxon>
        <taxon>Mammalia</taxon>
        <taxon>Eutheria</taxon>
        <taxon>Laurasiatheria</taxon>
        <taxon>Chiroptera</taxon>
        <taxon>Yangochiroptera</taxon>
        <taxon>Vespertilionidae</taxon>
        <taxon>Myotis</taxon>
    </lineage>
</organism>
<dbReference type="EMBL" id="KB105638">
    <property type="protein sequence ID" value="ELK32182.1"/>
    <property type="molecule type" value="Genomic_DNA"/>
</dbReference>
<protein>
    <submittedName>
        <fullName evidence="2">Uncharacterized protein</fullName>
    </submittedName>
</protein>
<feature type="compositionally biased region" description="Basic residues" evidence="1">
    <location>
        <begin position="61"/>
        <end position="71"/>
    </location>
</feature>
<sequence>MPAALVQRVPRCQQLAEAQLQSPQAIRMRQALRPQSQKSTMSLAPIPSSQSASLHREGNWRRGHGVKRGFF</sequence>